<proteinExistence type="predicted"/>
<name>A0ABY4FR52_9MICO</name>
<reference evidence="2 3" key="1">
    <citation type="submission" date="2022-04" db="EMBL/GenBank/DDBJ databases">
        <title>Leucobacter sp. isolated from rhizosphere of garlic.</title>
        <authorList>
            <person name="Won M."/>
            <person name="Lee C.-M."/>
            <person name="Woen H.-Y."/>
            <person name="Kwon S.-W."/>
        </authorList>
    </citation>
    <scope>NUCLEOTIDE SEQUENCE [LARGE SCALE GENOMIC DNA]</scope>
    <source>
        <strain evidence="2 3">H21R-40</strain>
    </source>
</reference>
<evidence type="ECO:0000313" key="3">
    <source>
        <dbReference type="Proteomes" id="UP000831786"/>
    </source>
</evidence>
<evidence type="ECO:0000313" key="2">
    <source>
        <dbReference type="EMBL" id="UOQ58766.1"/>
    </source>
</evidence>
<gene>
    <name evidence="2" type="ORF">MUN78_08100</name>
</gene>
<organism evidence="2 3">
    <name type="scientific">Leucobacter allii</name>
    <dbReference type="NCBI Taxonomy" id="2932247"/>
    <lineage>
        <taxon>Bacteria</taxon>
        <taxon>Bacillati</taxon>
        <taxon>Actinomycetota</taxon>
        <taxon>Actinomycetes</taxon>
        <taxon>Micrococcales</taxon>
        <taxon>Microbacteriaceae</taxon>
        <taxon>Leucobacter</taxon>
    </lineage>
</organism>
<accession>A0ABY4FR52</accession>
<keyword evidence="3" id="KW-1185">Reference proteome</keyword>
<dbReference type="EMBL" id="CP095045">
    <property type="protein sequence ID" value="UOQ58766.1"/>
    <property type="molecule type" value="Genomic_DNA"/>
</dbReference>
<sequence length="51" mass="6076">MAMTLEELLDKYPVDRAKIQEHKERMLAEMEAYDQRESQEVPRPGKARLDE</sequence>
<feature type="compositionally biased region" description="Basic and acidic residues" evidence="1">
    <location>
        <begin position="28"/>
        <end position="40"/>
    </location>
</feature>
<dbReference type="RefSeq" id="WP_244729887.1">
    <property type="nucleotide sequence ID" value="NZ_CP095045.1"/>
</dbReference>
<feature type="region of interest" description="Disordered" evidence="1">
    <location>
        <begin position="28"/>
        <end position="51"/>
    </location>
</feature>
<dbReference type="Proteomes" id="UP000831786">
    <property type="component" value="Chromosome"/>
</dbReference>
<protein>
    <submittedName>
        <fullName evidence="2">Uncharacterized protein</fullName>
    </submittedName>
</protein>
<evidence type="ECO:0000256" key="1">
    <source>
        <dbReference type="SAM" id="MobiDB-lite"/>
    </source>
</evidence>